<evidence type="ECO:0000313" key="1">
    <source>
        <dbReference type="EMBL" id="OIQ73310.1"/>
    </source>
</evidence>
<dbReference type="EMBL" id="MLJW01002916">
    <property type="protein sequence ID" value="OIQ73310.1"/>
    <property type="molecule type" value="Genomic_DNA"/>
</dbReference>
<reference evidence="1" key="1">
    <citation type="submission" date="2016-10" db="EMBL/GenBank/DDBJ databases">
        <title>Sequence of Gallionella enrichment culture.</title>
        <authorList>
            <person name="Poehlein A."/>
            <person name="Muehling M."/>
            <person name="Daniel R."/>
        </authorList>
    </citation>
    <scope>NUCLEOTIDE SEQUENCE</scope>
</reference>
<accession>A0A1J5PP05</accession>
<protein>
    <submittedName>
        <fullName evidence="1">Uncharacterized protein</fullName>
    </submittedName>
</protein>
<dbReference type="AlphaFoldDB" id="A0A1J5PP05"/>
<name>A0A1J5PP05_9ZZZZ</name>
<gene>
    <name evidence="1" type="ORF">GALL_450540</name>
</gene>
<comment type="caution">
    <text evidence="1">The sequence shown here is derived from an EMBL/GenBank/DDBJ whole genome shotgun (WGS) entry which is preliminary data.</text>
</comment>
<proteinExistence type="predicted"/>
<sequence length="56" mass="5880">MYCNEGEGAAQLPTGPPHRFGQIIVALAILVFKQVRHGLGIGIGGKLVALLLKLLS</sequence>
<organism evidence="1">
    <name type="scientific">mine drainage metagenome</name>
    <dbReference type="NCBI Taxonomy" id="410659"/>
    <lineage>
        <taxon>unclassified sequences</taxon>
        <taxon>metagenomes</taxon>
        <taxon>ecological metagenomes</taxon>
    </lineage>
</organism>